<evidence type="ECO:0000313" key="7">
    <source>
        <dbReference type="Proteomes" id="UP000612585"/>
    </source>
</evidence>
<sequence>MEVTHADRLTPDQLTAVAELTAEAEAVDGTPPLSEQTVLRLALPGVHLLLNGGRDGYAHLDHDGAAELIIAPHRRGHGLGRALVRAAVAAADPAGGRLEVWSHGDHPAAAALAREFGFARTRVLHRLRRPLSAAFPPVELPDGVSIRTFVPGDDDEAWLRVNARAFATHPEQGRMTLADLRQRMAEPWFDPSGFLLAVRGSTILGFHWTKIHPDGLGEIYVLGVDPSAADLRLGRPLAIAGLVSLRDRGVETAMLYVDESNPRAMRLYDKLGFTPWSSDVTYLRTGGASG</sequence>
<comment type="subunit">
    <text evidence="4">Monomer.</text>
</comment>
<feature type="binding site" evidence="4">
    <location>
        <position position="218"/>
    </location>
    <ligand>
        <name>1D-myo-inositol 2-(L-cysteinylamino)-2-deoxy-alpha-D-glucopyranoside</name>
        <dbReference type="ChEBI" id="CHEBI:58887"/>
    </ligand>
</feature>
<protein>
    <recommendedName>
        <fullName evidence="4">Mycothiol acetyltransferase</fullName>
        <shortName evidence="4">MSH acetyltransferase</shortName>
        <ecNumber evidence="4">2.3.1.189</ecNumber>
    </recommendedName>
    <alternativeName>
        <fullName evidence="4">Mycothiol synthase</fullName>
    </alternativeName>
</protein>
<keyword evidence="7" id="KW-1185">Reference proteome</keyword>
<keyword evidence="3 4" id="KW-0012">Acyltransferase</keyword>
<keyword evidence="2 4" id="KW-0677">Repeat</keyword>
<dbReference type="PROSITE" id="PS51186">
    <property type="entry name" value="GNAT"/>
    <property type="match status" value="2"/>
</dbReference>
<feature type="binding site" evidence="4">
    <location>
        <position position="35"/>
    </location>
    <ligand>
        <name>1D-myo-inositol 2-(L-cysteinylamino)-2-deoxy-alpha-D-glucopyranoside</name>
        <dbReference type="ChEBI" id="CHEBI:58887"/>
    </ligand>
</feature>
<evidence type="ECO:0000313" key="6">
    <source>
        <dbReference type="EMBL" id="GIJ53784.1"/>
    </source>
</evidence>
<name>A0A8J4DXC6_9ACTN</name>
<dbReference type="Pfam" id="PF00583">
    <property type="entry name" value="Acetyltransf_1"/>
    <property type="match status" value="2"/>
</dbReference>
<feature type="domain" description="N-acetyltransferase" evidence="5">
    <location>
        <begin position="144"/>
        <end position="290"/>
    </location>
</feature>
<evidence type="ECO:0000256" key="3">
    <source>
        <dbReference type="ARBA" id="ARBA00023315"/>
    </source>
</evidence>
<dbReference type="PIRSF" id="PIRSF021524">
    <property type="entry name" value="MSH_acetyltransferase"/>
    <property type="match status" value="1"/>
</dbReference>
<evidence type="ECO:0000256" key="2">
    <source>
        <dbReference type="ARBA" id="ARBA00022737"/>
    </source>
</evidence>
<evidence type="ECO:0000259" key="5">
    <source>
        <dbReference type="PROSITE" id="PS51186"/>
    </source>
</evidence>
<dbReference type="NCBIfam" id="TIGR03448">
    <property type="entry name" value="mycothiol_MshD"/>
    <property type="match status" value="1"/>
</dbReference>
<organism evidence="6 7">
    <name type="scientific">Virgisporangium aurantiacum</name>
    <dbReference type="NCBI Taxonomy" id="175570"/>
    <lineage>
        <taxon>Bacteria</taxon>
        <taxon>Bacillati</taxon>
        <taxon>Actinomycetota</taxon>
        <taxon>Actinomycetes</taxon>
        <taxon>Micromonosporales</taxon>
        <taxon>Micromonosporaceae</taxon>
        <taxon>Virgisporangium</taxon>
    </lineage>
</organism>
<dbReference type="EC" id="2.3.1.189" evidence="4"/>
<reference evidence="6" key="1">
    <citation type="submission" date="2021-01" db="EMBL/GenBank/DDBJ databases">
        <title>Whole genome shotgun sequence of Virgisporangium aurantiacum NBRC 16421.</title>
        <authorList>
            <person name="Komaki H."/>
            <person name="Tamura T."/>
        </authorList>
    </citation>
    <scope>NUCLEOTIDE SEQUENCE</scope>
    <source>
        <strain evidence="6">NBRC 16421</strain>
    </source>
</reference>
<dbReference type="HAMAP" id="MF_01698">
    <property type="entry name" value="MshD"/>
    <property type="match status" value="1"/>
</dbReference>
<dbReference type="InterPro" id="IPR050832">
    <property type="entry name" value="Bact_Acetyltransf"/>
</dbReference>
<feature type="binding site" evidence="4">
    <location>
        <position position="171"/>
    </location>
    <ligand>
        <name>1D-myo-inositol 2-(L-cysteinylamino)-2-deoxy-alpha-D-glucopyranoside</name>
        <dbReference type="ChEBI" id="CHEBI:58887"/>
    </ligand>
</feature>
<dbReference type="GO" id="GO:0010125">
    <property type="term" value="P:mycothiol biosynthetic process"/>
    <property type="evidence" value="ECO:0007669"/>
    <property type="project" value="UniProtKB-UniRule"/>
</dbReference>
<comment type="caution">
    <text evidence="4">Lacks conserved residue(s) required for the propagation of feature annotation.</text>
</comment>
<accession>A0A8J4DXC6</accession>
<feature type="binding site" evidence="4">
    <location>
        <begin position="222"/>
        <end position="224"/>
    </location>
    <ligand>
        <name>acetyl-CoA</name>
        <dbReference type="ChEBI" id="CHEBI:57288"/>
        <label>2</label>
    </ligand>
</feature>
<dbReference type="InterPro" id="IPR000182">
    <property type="entry name" value="GNAT_dom"/>
</dbReference>
<comment type="caution">
    <text evidence="6">The sequence shown here is derived from an EMBL/GenBank/DDBJ whole genome shotgun (WGS) entry which is preliminary data.</text>
</comment>
<feature type="binding site" evidence="4">
    <location>
        <begin position="261"/>
        <end position="266"/>
    </location>
    <ligand>
        <name>acetyl-CoA</name>
        <dbReference type="ChEBI" id="CHEBI:57288"/>
        <label>2</label>
    </ligand>
</feature>
<feature type="binding site" evidence="4">
    <location>
        <position position="256"/>
    </location>
    <ligand>
        <name>1D-myo-inositol 2-(L-cysteinylamino)-2-deoxy-alpha-D-glucopyranoside</name>
        <dbReference type="ChEBI" id="CHEBI:58887"/>
    </ligand>
</feature>
<dbReference type="GO" id="GO:0035447">
    <property type="term" value="F:mycothiol synthase activity"/>
    <property type="evidence" value="ECO:0007669"/>
    <property type="project" value="UniProtKB-UniRule"/>
</dbReference>
<keyword evidence="1 4" id="KW-0808">Transferase</keyword>
<dbReference type="Proteomes" id="UP000612585">
    <property type="component" value="Unassembled WGS sequence"/>
</dbReference>
<comment type="function">
    <text evidence="4">Catalyzes the transfer of acetyl from acetyl-CoA to desacetylmycothiol (Cys-GlcN-Ins) to form mycothiol.</text>
</comment>
<dbReference type="InterPro" id="IPR017813">
    <property type="entry name" value="Mycothiol_AcTrfase"/>
</dbReference>
<feature type="binding site" evidence="4">
    <location>
        <begin position="68"/>
        <end position="70"/>
    </location>
    <ligand>
        <name>acetyl-CoA</name>
        <dbReference type="ChEBI" id="CHEBI:57288"/>
        <label>1</label>
    </ligand>
</feature>
<dbReference type="RefSeq" id="WP_239151354.1">
    <property type="nucleotide sequence ID" value="NZ_BOPG01000009.1"/>
</dbReference>
<feature type="binding site" evidence="4">
    <location>
        <position position="210"/>
    </location>
    <ligand>
        <name>1D-myo-inositol 2-(L-cysteinylamino)-2-deoxy-alpha-D-glucopyranoside</name>
        <dbReference type="ChEBI" id="CHEBI:58887"/>
    </ligand>
</feature>
<comment type="similarity">
    <text evidence="4">Belongs to the acetyltransferase family. MshD subfamily.</text>
</comment>
<evidence type="ECO:0000256" key="4">
    <source>
        <dbReference type="HAMAP-Rule" id="MF_01698"/>
    </source>
</evidence>
<dbReference type="EMBL" id="BOPG01000009">
    <property type="protein sequence ID" value="GIJ53784.1"/>
    <property type="molecule type" value="Genomic_DNA"/>
</dbReference>
<dbReference type="PANTHER" id="PTHR43877:SF2">
    <property type="entry name" value="AMINOALKYLPHOSPHONATE N-ACETYLTRANSFERASE-RELATED"/>
    <property type="match status" value="1"/>
</dbReference>
<gene>
    <name evidence="4 6" type="primary">mshD</name>
    <name evidence="6" type="ORF">Vau01_013000</name>
</gene>
<dbReference type="AlphaFoldDB" id="A0A8J4DXC6"/>
<feature type="domain" description="N-acetyltransferase" evidence="5">
    <location>
        <begin position="4"/>
        <end position="141"/>
    </location>
</feature>
<dbReference type="SUPFAM" id="SSF55729">
    <property type="entry name" value="Acyl-CoA N-acyltransferases (Nat)"/>
    <property type="match status" value="1"/>
</dbReference>
<dbReference type="PANTHER" id="PTHR43877">
    <property type="entry name" value="AMINOALKYLPHOSPHONATE N-ACETYLTRANSFERASE-RELATED-RELATED"/>
    <property type="match status" value="1"/>
</dbReference>
<comment type="catalytic activity">
    <reaction evidence="4">
        <text>1D-myo-inositol 2-(L-cysteinylamino)-2-deoxy-alpha-D-glucopyranoside + acetyl-CoA = mycothiol + CoA + H(+)</text>
        <dbReference type="Rhea" id="RHEA:26172"/>
        <dbReference type="ChEBI" id="CHEBI:15378"/>
        <dbReference type="ChEBI" id="CHEBI:16768"/>
        <dbReference type="ChEBI" id="CHEBI:57287"/>
        <dbReference type="ChEBI" id="CHEBI:57288"/>
        <dbReference type="ChEBI" id="CHEBI:58887"/>
        <dbReference type="EC" id="2.3.1.189"/>
    </reaction>
</comment>
<dbReference type="InterPro" id="IPR016181">
    <property type="entry name" value="Acyl_CoA_acyltransferase"/>
</dbReference>
<dbReference type="Gene3D" id="3.40.630.30">
    <property type="match status" value="1"/>
</dbReference>
<proteinExistence type="inferred from homology"/>
<evidence type="ECO:0000256" key="1">
    <source>
        <dbReference type="ARBA" id="ARBA00022679"/>
    </source>
</evidence>